<dbReference type="SMART" id="SM00822">
    <property type="entry name" value="PKS_KR"/>
    <property type="match status" value="1"/>
</dbReference>
<dbReference type="PANTHER" id="PTHR43477:SF1">
    <property type="entry name" value="DIHYDROANTICAPSIN 7-DEHYDROGENASE"/>
    <property type="match status" value="1"/>
</dbReference>
<organism evidence="4">
    <name type="scientific">freshwater metagenome</name>
    <dbReference type="NCBI Taxonomy" id="449393"/>
    <lineage>
        <taxon>unclassified sequences</taxon>
        <taxon>metagenomes</taxon>
        <taxon>ecological metagenomes</taxon>
    </lineage>
</organism>
<dbReference type="InterPro" id="IPR002347">
    <property type="entry name" value="SDR_fam"/>
</dbReference>
<evidence type="ECO:0000256" key="2">
    <source>
        <dbReference type="ARBA" id="ARBA00023002"/>
    </source>
</evidence>
<evidence type="ECO:0000256" key="1">
    <source>
        <dbReference type="ARBA" id="ARBA00006484"/>
    </source>
</evidence>
<gene>
    <name evidence="4" type="ORF">UFOPK2880_01321</name>
</gene>
<dbReference type="Pfam" id="PF13561">
    <property type="entry name" value="adh_short_C2"/>
    <property type="match status" value="1"/>
</dbReference>
<dbReference type="AlphaFoldDB" id="A0A6J6W423"/>
<dbReference type="PANTHER" id="PTHR43477">
    <property type="entry name" value="DIHYDROANTICAPSIN 7-DEHYDROGENASE"/>
    <property type="match status" value="1"/>
</dbReference>
<comment type="similarity">
    <text evidence="1">Belongs to the short-chain dehydrogenases/reductases (SDR) family.</text>
</comment>
<dbReference type="InterPro" id="IPR057326">
    <property type="entry name" value="KR_dom"/>
</dbReference>
<dbReference type="GO" id="GO:0016491">
    <property type="term" value="F:oxidoreductase activity"/>
    <property type="evidence" value="ECO:0007669"/>
    <property type="project" value="UniProtKB-KW"/>
</dbReference>
<evidence type="ECO:0000259" key="3">
    <source>
        <dbReference type="SMART" id="SM00822"/>
    </source>
</evidence>
<dbReference type="Gene3D" id="3.40.50.720">
    <property type="entry name" value="NAD(P)-binding Rossmann-like Domain"/>
    <property type="match status" value="1"/>
</dbReference>
<dbReference type="EMBL" id="CAEZZP010000093">
    <property type="protein sequence ID" value="CAB4779140.1"/>
    <property type="molecule type" value="Genomic_DNA"/>
</dbReference>
<feature type="domain" description="Ketoreductase" evidence="3">
    <location>
        <begin position="4"/>
        <end position="172"/>
    </location>
</feature>
<protein>
    <submittedName>
        <fullName evidence="4">Unannotated protein</fullName>
    </submittedName>
</protein>
<dbReference type="InterPro" id="IPR020904">
    <property type="entry name" value="Sc_DH/Rdtase_CS"/>
</dbReference>
<evidence type="ECO:0000313" key="4">
    <source>
        <dbReference type="EMBL" id="CAB4779140.1"/>
    </source>
</evidence>
<sequence>MTQRIVVITGSAGGIGTAINQRFRQDQDIVVGLDLADGFDLTQPQQCDKAIEQVIAKHGRIDVLCNNAGISSVGDVVDSTLDDWQRVFAVNVFGIANMSRAVLPHMRTQGSGFIVNTCSIAATVGLVERAVYSASKGAVLSLTKAMAADEIANNIRVNCVSPGTVASPWVERLVATTPDPSQTMESLRKRQPMGRLVECEEVAEAVFYLASPSTFTTGMELLIDGGISGVRIVQ</sequence>
<dbReference type="InterPro" id="IPR051122">
    <property type="entry name" value="SDR_DHRS6-like"/>
</dbReference>
<dbReference type="PROSITE" id="PS00061">
    <property type="entry name" value="ADH_SHORT"/>
    <property type="match status" value="1"/>
</dbReference>
<accession>A0A6J6W423</accession>
<dbReference type="CDD" id="cd05233">
    <property type="entry name" value="SDR_c"/>
    <property type="match status" value="1"/>
</dbReference>
<keyword evidence="2" id="KW-0560">Oxidoreductase</keyword>
<dbReference type="SUPFAM" id="SSF51735">
    <property type="entry name" value="NAD(P)-binding Rossmann-fold domains"/>
    <property type="match status" value="1"/>
</dbReference>
<dbReference type="InterPro" id="IPR036291">
    <property type="entry name" value="NAD(P)-bd_dom_sf"/>
</dbReference>
<reference evidence="4" key="1">
    <citation type="submission" date="2020-05" db="EMBL/GenBank/DDBJ databases">
        <authorList>
            <person name="Chiriac C."/>
            <person name="Salcher M."/>
            <person name="Ghai R."/>
            <person name="Kavagutti S V."/>
        </authorList>
    </citation>
    <scope>NUCLEOTIDE SEQUENCE</scope>
</reference>
<proteinExistence type="inferred from homology"/>
<name>A0A6J6W423_9ZZZZ</name>
<dbReference type="FunFam" id="3.40.50.720:FF:000084">
    <property type="entry name" value="Short-chain dehydrogenase reductase"/>
    <property type="match status" value="1"/>
</dbReference>
<dbReference type="PRINTS" id="PR00081">
    <property type="entry name" value="GDHRDH"/>
</dbReference>
<dbReference type="PRINTS" id="PR00080">
    <property type="entry name" value="SDRFAMILY"/>
</dbReference>